<evidence type="ECO:0000256" key="5">
    <source>
        <dbReference type="ARBA" id="ARBA00022723"/>
    </source>
</evidence>
<dbReference type="GO" id="GO:0005737">
    <property type="term" value="C:cytoplasm"/>
    <property type="evidence" value="ECO:0007669"/>
    <property type="project" value="UniProtKB-ARBA"/>
</dbReference>
<evidence type="ECO:0000256" key="1">
    <source>
        <dbReference type="ARBA" id="ARBA00001947"/>
    </source>
</evidence>
<dbReference type="GO" id="GO:0006508">
    <property type="term" value="P:proteolysis"/>
    <property type="evidence" value="ECO:0007669"/>
    <property type="project" value="UniProtKB-KW"/>
</dbReference>
<name>D5XDR7_THEPJ</name>
<protein>
    <recommendedName>
        <fullName evidence="10">M18 family aminopeptidase</fullName>
        <ecNumber evidence="10">3.4.11.-</ecNumber>
    </recommendedName>
</protein>
<dbReference type="Gene3D" id="3.40.630.10">
    <property type="entry name" value="Zn peptidases"/>
    <property type="match status" value="1"/>
</dbReference>
<evidence type="ECO:0000313" key="11">
    <source>
        <dbReference type="EMBL" id="ADG83813.1"/>
    </source>
</evidence>
<organism evidence="11 12">
    <name type="scientific">Thermincola potens (strain JR)</name>
    <dbReference type="NCBI Taxonomy" id="635013"/>
    <lineage>
        <taxon>Bacteria</taxon>
        <taxon>Bacillati</taxon>
        <taxon>Bacillota</taxon>
        <taxon>Clostridia</taxon>
        <taxon>Eubacteriales</taxon>
        <taxon>Thermincolaceae</taxon>
        <taxon>Thermincola</taxon>
    </lineage>
</organism>
<gene>
    <name evidence="11" type="ordered locus">TherJR_2984</name>
</gene>
<proteinExistence type="inferred from homology"/>
<accession>D5XDR7</accession>
<comment type="cofactor">
    <cofactor evidence="1 10">
        <name>Zn(2+)</name>
        <dbReference type="ChEBI" id="CHEBI:29105"/>
    </cofactor>
</comment>
<dbReference type="AlphaFoldDB" id="D5XDR7"/>
<evidence type="ECO:0000256" key="3">
    <source>
        <dbReference type="ARBA" id="ARBA00022438"/>
    </source>
</evidence>
<dbReference type="Pfam" id="PF02127">
    <property type="entry name" value="Peptidase_M18"/>
    <property type="match status" value="1"/>
</dbReference>
<evidence type="ECO:0000256" key="9">
    <source>
        <dbReference type="RuleBase" id="RU004386"/>
    </source>
</evidence>
<dbReference type="KEGG" id="tjr:TherJR_2984"/>
<keyword evidence="7 9" id="KW-0862">Zinc</keyword>
<keyword evidence="8 9" id="KW-0482">Metalloprotease</keyword>
<dbReference type="STRING" id="635013.TherJR_2984"/>
<keyword evidence="4 9" id="KW-0645">Protease</keyword>
<dbReference type="InterPro" id="IPR001948">
    <property type="entry name" value="Peptidase_M18"/>
</dbReference>
<dbReference type="SUPFAM" id="SSF53187">
    <property type="entry name" value="Zn-dependent exopeptidases"/>
    <property type="match status" value="1"/>
</dbReference>
<dbReference type="Gene3D" id="2.30.250.10">
    <property type="entry name" value="Aminopeptidase i, Domain 2"/>
    <property type="match status" value="1"/>
</dbReference>
<evidence type="ECO:0000256" key="10">
    <source>
        <dbReference type="RuleBase" id="RU004387"/>
    </source>
</evidence>
<keyword evidence="5 9" id="KW-0479">Metal-binding</keyword>
<keyword evidence="12" id="KW-1185">Reference proteome</keyword>
<dbReference type="NCBIfam" id="NF002600">
    <property type="entry name" value="PRK02256.1"/>
    <property type="match status" value="1"/>
</dbReference>
<evidence type="ECO:0000256" key="4">
    <source>
        <dbReference type="ARBA" id="ARBA00022670"/>
    </source>
</evidence>
<evidence type="ECO:0000256" key="8">
    <source>
        <dbReference type="ARBA" id="ARBA00023049"/>
    </source>
</evidence>
<evidence type="ECO:0000313" key="12">
    <source>
        <dbReference type="Proteomes" id="UP000002377"/>
    </source>
</evidence>
<dbReference type="OrthoDB" id="89722at2"/>
<dbReference type="MEROPS" id="M18.004"/>
<dbReference type="GO" id="GO:0008237">
    <property type="term" value="F:metallopeptidase activity"/>
    <property type="evidence" value="ECO:0007669"/>
    <property type="project" value="UniProtKB-KW"/>
</dbReference>
<dbReference type="InterPro" id="IPR023358">
    <property type="entry name" value="Peptidase_M18_dom2"/>
</dbReference>
<dbReference type="eggNOG" id="COG1362">
    <property type="taxonomic scope" value="Bacteria"/>
</dbReference>
<dbReference type="FunFam" id="2.30.250.10:FF:000006">
    <property type="entry name" value="Probable M18 family aminopeptidase 1"/>
    <property type="match status" value="1"/>
</dbReference>
<dbReference type="PANTHER" id="PTHR28570:SF2">
    <property type="entry name" value="M18 FAMILY AMINOPEPTIDASE 1-RELATED"/>
    <property type="match status" value="1"/>
</dbReference>
<keyword evidence="3 9" id="KW-0031">Aminopeptidase</keyword>
<comment type="similarity">
    <text evidence="2 9">Belongs to the peptidase M18 family.</text>
</comment>
<dbReference type="RefSeq" id="WP_013121801.1">
    <property type="nucleotide sequence ID" value="NC_014152.1"/>
</dbReference>
<dbReference type="Proteomes" id="UP000002377">
    <property type="component" value="Chromosome"/>
</dbReference>
<dbReference type="HOGENOM" id="CLU_590123_0_0_9"/>
<keyword evidence="6 9" id="KW-0378">Hydrolase</keyword>
<evidence type="ECO:0000256" key="7">
    <source>
        <dbReference type="ARBA" id="ARBA00022833"/>
    </source>
</evidence>
<dbReference type="GO" id="GO:0004177">
    <property type="term" value="F:aminopeptidase activity"/>
    <property type="evidence" value="ECO:0007669"/>
    <property type="project" value="UniProtKB-KW"/>
</dbReference>
<dbReference type="EMBL" id="CP002028">
    <property type="protein sequence ID" value="ADG83813.1"/>
    <property type="molecule type" value="Genomic_DNA"/>
</dbReference>
<dbReference type="GO" id="GO:0008270">
    <property type="term" value="F:zinc ion binding"/>
    <property type="evidence" value="ECO:0007669"/>
    <property type="project" value="InterPro"/>
</dbReference>
<dbReference type="SUPFAM" id="SSF101821">
    <property type="entry name" value="Aminopeptidase/glucanase lid domain"/>
    <property type="match status" value="1"/>
</dbReference>
<dbReference type="PANTHER" id="PTHR28570">
    <property type="entry name" value="ASPARTYL AMINOPEPTIDASE"/>
    <property type="match status" value="1"/>
</dbReference>
<dbReference type="PRINTS" id="PR00932">
    <property type="entry name" value="AMINO1PTASE"/>
</dbReference>
<evidence type="ECO:0000256" key="2">
    <source>
        <dbReference type="ARBA" id="ARBA00008290"/>
    </source>
</evidence>
<reference evidence="11 12" key="1">
    <citation type="submission" date="2010-05" db="EMBL/GenBank/DDBJ databases">
        <title>Complete sequence of Thermincola sp. JR.</title>
        <authorList>
            <consortium name="US DOE Joint Genome Institute"/>
            <person name="Lucas S."/>
            <person name="Copeland A."/>
            <person name="Lapidus A."/>
            <person name="Cheng J.-F."/>
            <person name="Bruce D."/>
            <person name="Goodwin L."/>
            <person name="Pitluck S."/>
            <person name="Chertkov O."/>
            <person name="Detter J.C."/>
            <person name="Han C."/>
            <person name="Tapia R."/>
            <person name="Land M."/>
            <person name="Hauser L."/>
            <person name="Kyrpides N."/>
            <person name="Mikhailova N."/>
            <person name="Hazen T.C."/>
            <person name="Woyke T."/>
        </authorList>
    </citation>
    <scope>NUCLEOTIDE SEQUENCE [LARGE SCALE GENOMIC DNA]</scope>
    <source>
        <strain evidence="11 12">JR</strain>
    </source>
</reference>
<dbReference type="EC" id="3.4.11.-" evidence="10"/>
<sequence>MNKKEETKSPGEKLKEELCAETQLVWDSIDKKEKEEVMRFNEDYKTFLSNAKTEKQTVKEIIQQARDKGFVSLEEMFKGGKKLKPGNKIFINYKNKSAILVVVGKEPLWEGLNIVGSHVDAPRLDLKPQPLYEDQNLALMKTHYYGGIKKYQWPAIPLALHGVVYTARGTVAELMVGEKAEEPVFTISDLLPHLAKEQMGKKMGEAIKGEDLNILVGSIPVEDKEVKERVKLTVLKLLNERYGITEEDFISAELELVPAGPARDVGLDRSMVGGYGQDDRVCAYASLRAILDVQSPIYTSVAIFVDKEEIGSTGNTGMKSRFFENAVAEMLYLVAGDYNELYCRRTLAHSRALSADVSAGMDPNYPNVLDKYNAARLGYGVVITKYTGSGGKYSTSDANPGFINQVRRIFKENKVIWQTGELGKVDQGGGGTIAQYIARYGMEVLDCGVALLGMHSPFEVAHKGDIYMGYKAYKAFFEQAGNEKY</sequence>
<evidence type="ECO:0000256" key="6">
    <source>
        <dbReference type="ARBA" id="ARBA00022801"/>
    </source>
</evidence>